<proteinExistence type="predicted"/>
<evidence type="ECO:0000313" key="3">
    <source>
        <dbReference type="EMBL" id="CCO37526.1"/>
    </source>
</evidence>
<reference evidence="3 5" key="2">
    <citation type="journal article" date="2013" name="J. Biotechnol.">
        <title>Establishment and interpretation of the genome sequence of the phytopathogenic fungus Rhizoctonia solani AG1-IB isolate 7/3/14.</title>
        <authorList>
            <person name="Wibberg D.W."/>
            <person name="Jelonek L.J."/>
            <person name="Rupp O.R."/>
            <person name="Hennig M.H."/>
            <person name="Eikmeyer F.E."/>
            <person name="Goesmann A.G."/>
            <person name="Hartmann A.H."/>
            <person name="Borriss R.B."/>
            <person name="Grosch R.G."/>
            <person name="Puehler A.P."/>
            <person name="Schlueter A.S."/>
        </authorList>
    </citation>
    <scope>NUCLEOTIDE SEQUENCE [LARGE SCALE GENOMIC DNA]</scope>
    <source>
        <strain evidence="5">AG1-IB / isolate 7/3/14</strain>
        <strain evidence="3">Isolate 7/3/14</strain>
    </source>
</reference>
<evidence type="ECO:0000313" key="4">
    <source>
        <dbReference type="EMBL" id="CEL58789.1"/>
    </source>
</evidence>
<keyword evidence="1" id="KW-0238">DNA-binding</keyword>
<dbReference type="Proteomes" id="UP000012065">
    <property type="component" value="Unassembled WGS sequence"/>
</dbReference>
<dbReference type="SUPFAM" id="SSF47823">
    <property type="entry name" value="lambda integrase-like, N-terminal domain"/>
    <property type="match status" value="1"/>
</dbReference>
<sequence>MPTQATRAKSIDEVRAILKDFDTRINTLRESTTAPPPSNNQGQPPLTCAPLGPISLHTPYNPASGIPYATHARVQRITSVASHALADSTRRGYEAAIRRFLSYCTEHEVPTHLQFPADEIVLSGYAASFAHRLGGSTAENAIAALKTWHAINNAPWHGGLRLTYTLKGVTRLAPASSLKPARPGVSLAHMETLARGLKLHVPLDAAVFAAAAVAFWCIVRVGELLGTSRRIHRPELFPSRRSMSGAPTNGEALYIHLPRTKTSQLSGAKIRVLQQRGICDPFYALKNHIRINNAVGPNDHLFSFRSSPDNPVRCLTKETFLTVCNNLWEAHGLERLSGHNFRIGGANTYIDAGVAPDIVKTIGRWKSGAYYKYWRKPEDKAAKHAQLIRLPAHREHLVRVGQGRLPSPAYAA</sequence>
<evidence type="ECO:0000313" key="6">
    <source>
        <dbReference type="Proteomes" id="UP000059188"/>
    </source>
</evidence>
<dbReference type="GO" id="GO:0006310">
    <property type="term" value="P:DNA recombination"/>
    <property type="evidence" value="ECO:0007669"/>
    <property type="project" value="UniProtKB-KW"/>
</dbReference>
<dbReference type="GO" id="GO:0003677">
    <property type="term" value="F:DNA binding"/>
    <property type="evidence" value="ECO:0007669"/>
    <property type="project" value="UniProtKB-KW"/>
</dbReference>
<dbReference type="SUPFAM" id="SSF56349">
    <property type="entry name" value="DNA breaking-rejoining enzymes"/>
    <property type="match status" value="1"/>
</dbReference>
<dbReference type="InterPro" id="IPR010998">
    <property type="entry name" value="Integrase_recombinase_N"/>
</dbReference>
<dbReference type="Gene3D" id="1.10.150.130">
    <property type="match status" value="1"/>
</dbReference>
<gene>
    <name evidence="3" type="ORF">BN14_11682</name>
    <name evidence="4" type="ORF">RSOLAG1IB_12190</name>
</gene>
<dbReference type="EMBL" id="LN679439">
    <property type="protein sequence ID" value="CEL58789.1"/>
    <property type="molecule type" value="Genomic_DNA"/>
</dbReference>
<accession>M5CDQ1</accession>
<dbReference type="AlphaFoldDB" id="M5CDQ1"/>
<dbReference type="STRING" id="1108050.M5CDQ1"/>
<keyword evidence="6" id="KW-1185">Reference proteome</keyword>
<dbReference type="OrthoDB" id="3266428at2759"/>
<evidence type="ECO:0000313" key="5">
    <source>
        <dbReference type="Proteomes" id="UP000012065"/>
    </source>
</evidence>
<keyword evidence="2" id="KW-0233">DNA recombination</keyword>
<dbReference type="PANTHER" id="PTHR34605:SF4">
    <property type="entry name" value="DNA ADENINE METHYLTRANSFERASE"/>
    <property type="match status" value="1"/>
</dbReference>
<dbReference type="InterPro" id="IPR052925">
    <property type="entry name" value="Phage_Integrase-like_Recomb"/>
</dbReference>
<dbReference type="InterPro" id="IPR011010">
    <property type="entry name" value="DNA_brk_join_enz"/>
</dbReference>
<dbReference type="PANTHER" id="PTHR34605">
    <property type="entry name" value="PHAGE_INTEGRASE DOMAIN-CONTAINING PROTEIN"/>
    <property type="match status" value="1"/>
</dbReference>
<reference evidence="3" key="1">
    <citation type="submission" date="2012-10" db="EMBL/GenBank/DDBJ databases">
        <authorList>
            <person name="Jelonek L."/>
        </authorList>
    </citation>
    <scope>NUCLEOTIDE SEQUENCE</scope>
    <source>
        <strain evidence="3">Isolate 7/3/14</strain>
    </source>
</reference>
<dbReference type="EMBL" id="CAOJ01017243">
    <property type="protein sequence ID" value="CCO37526.1"/>
    <property type="molecule type" value="Genomic_DNA"/>
</dbReference>
<evidence type="ECO:0000256" key="2">
    <source>
        <dbReference type="ARBA" id="ARBA00023172"/>
    </source>
</evidence>
<dbReference type="Proteomes" id="UP000059188">
    <property type="component" value="Unassembled WGS sequence"/>
</dbReference>
<dbReference type="GO" id="GO:0015074">
    <property type="term" value="P:DNA integration"/>
    <property type="evidence" value="ECO:0007669"/>
    <property type="project" value="InterPro"/>
</dbReference>
<dbReference type="HOGENOM" id="CLU_003292_2_3_1"/>
<dbReference type="Gene3D" id="1.10.443.10">
    <property type="entry name" value="Intergrase catalytic core"/>
    <property type="match status" value="1"/>
</dbReference>
<name>M5CDQ1_THACB</name>
<reference evidence="4 6" key="3">
    <citation type="submission" date="2014-11" db="EMBL/GenBank/DDBJ databases">
        <authorList>
            <person name="Wibberg Daniel"/>
        </authorList>
    </citation>
    <scope>NUCLEOTIDE SEQUENCE [LARGE SCALE GENOMIC DNA]</scope>
    <source>
        <strain evidence="4">Rhizoctonia solani AG1-IB 7/3/14</strain>
    </source>
</reference>
<organism evidence="3 5">
    <name type="scientific">Thanatephorus cucumeris (strain AG1-IB / isolate 7/3/14)</name>
    <name type="common">Lettuce bottom rot fungus</name>
    <name type="synonym">Rhizoctonia solani</name>
    <dbReference type="NCBI Taxonomy" id="1108050"/>
    <lineage>
        <taxon>Eukaryota</taxon>
        <taxon>Fungi</taxon>
        <taxon>Dikarya</taxon>
        <taxon>Basidiomycota</taxon>
        <taxon>Agaricomycotina</taxon>
        <taxon>Agaricomycetes</taxon>
        <taxon>Cantharellales</taxon>
        <taxon>Ceratobasidiaceae</taxon>
        <taxon>Rhizoctonia</taxon>
        <taxon>Rhizoctonia solani AG-1</taxon>
    </lineage>
</organism>
<protein>
    <recommendedName>
        <fullName evidence="7">DNA breaking-rejoining enzyme</fullName>
    </recommendedName>
</protein>
<evidence type="ECO:0008006" key="7">
    <source>
        <dbReference type="Google" id="ProtNLM"/>
    </source>
</evidence>
<evidence type="ECO:0000256" key="1">
    <source>
        <dbReference type="ARBA" id="ARBA00023125"/>
    </source>
</evidence>
<dbReference type="InterPro" id="IPR013762">
    <property type="entry name" value="Integrase-like_cat_sf"/>
</dbReference>